<evidence type="ECO:0000313" key="3">
    <source>
        <dbReference type="Ensembl" id="ENSKMAP00000020533.1"/>
    </source>
</evidence>
<dbReference type="InterPro" id="IPR001304">
    <property type="entry name" value="C-type_lectin-like"/>
</dbReference>
<dbReference type="Proteomes" id="UP000264800">
    <property type="component" value="Unplaced"/>
</dbReference>
<dbReference type="Pfam" id="PF00059">
    <property type="entry name" value="Lectin_C"/>
    <property type="match status" value="1"/>
</dbReference>
<feature type="domain" description="C-type lectin" evidence="2">
    <location>
        <begin position="57"/>
        <end position="91"/>
    </location>
</feature>
<sequence length="102" mass="11703">MKLLGVSLTLCVVLTLSQARPSMTPNLPGLMEEENNEICPDGWSMFGKRCFIFIDAPKTWTAAEFYCQFEGAHLASVHSSEEYRFIQFELKQLFYCQKLKPT</sequence>
<dbReference type="AlphaFoldDB" id="A0A3Q3AU32"/>
<dbReference type="GeneTree" id="ENSGT00970000193500"/>
<keyword evidence="4" id="KW-1185">Reference proteome</keyword>
<evidence type="ECO:0000313" key="4">
    <source>
        <dbReference type="Proteomes" id="UP000264800"/>
    </source>
</evidence>
<proteinExistence type="predicted"/>
<reference evidence="3" key="2">
    <citation type="submission" date="2025-09" db="UniProtKB">
        <authorList>
            <consortium name="Ensembl"/>
        </authorList>
    </citation>
    <scope>IDENTIFICATION</scope>
</reference>
<dbReference type="SUPFAM" id="SSF56436">
    <property type="entry name" value="C-type lectin-like"/>
    <property type="match status" value="1"/>
</dbReference>
<feature type="signal peptide" evidence="1">
    <location>
        <begin position="1"/>
        <end position="19"/>
    </location>
</feature>
<protein>
    <recommendedName>
        <fullName evidence="2">C-type lectin domain-containing protein</fullName>
    </recommendedName>
</protein>
<reference evidence="3" key="1">
    <citation type="submission" date="2025-08" db="UniProtKB">
        <authorList>
            <consortium name="Ensembl"/>
        </authorList>
    </citation>
    <scope>IDENTIFICATION</scope>
</reference>
<organism evidence="3 4">
    <name type="scientific">Kryptolebias marmoratus</name>
    <name type="common">Mangrove killifish</name>
    <name type="synonym">Rivulus marmoratus</name>
    <dbReference type="NCBI Taxonomy" id="37003"/>
    <lineage>
        <taxon>Eukaryota</taxon>
        <taxon>Metazoa</taxon>
        <taxon>Chordata</taxon>
        <taxon>Craniata</taxon>
        <taxon>Vertebrata</taxon>
        <taxon>Euteleostomi</taxon>
        <taxon>Actinopterygii</taxon>
        <taxon>Neopterygii</taxon>
        <taxon>Teleostei</taxon>
        <taxon>Neoteleostei</taxon>
        <taxon>Acanthomorphata</taxon>
        <taxon>Ovalentaria</taxon>
        <taxon>Atherinomorphae</taxon>
        <taxon>Cyprinodontiformes</taxon>
        <taxon>Rivulidae</taxon>
        <taxon>Kryptolebias</taxon>
    </lineage>
</organism>
<keyword evidence="1" id="KW-0732">Signal</keyword>
<dbReference type="Gene3D" id="3.10.100.10">
    <property type="entry name" value="Mannose-Binding Protein A, subunit A"/>
    <property type="match status" value="1"/>
</dbReference>
<accession>A0A3Q3AU32</accession>
<name>A0A3Q3AU32_KRYMA</name>
<feature type="chain" id="PRO_5018784624" description="C-type lectin domain-containing protein" evidence="1">
    <location>
        <begin position="20"/>
        <end position="102"/>
    </location>
</feature>
<dbReference type="InterPro" id="IPR016187">
    <property type="entry name" value="CTDL_fold"/>
</dbReference>
<evidence type="ECO:0000259" key="2">
    <source>
        <dbReference type="Pfam" id="PF00059"/>
    </source>
</evidence>
<dbReference type="Ensembl" id="ENSKMAT00000020802.1">
    <property type="protein sequence ID" value="ENSKMAP00000020533.1"/>
    <property type="gene ID" value="ENSKMAG00000015258.1"/>
</dbReference>
<evidence type="ECO:0000256" key="1">
    <source>
        <dbReference type="SAM" id="SignalP"/>
    </source>
</evidence>
<dbReference type="InterPro" id="IPR016186">
    <property type="entry name" value="C-type_lectin-like/link_sf"/>
</dbReference>